<dbReference type="RefSeq" id="WP_378995789.1">
    <property type="nucleotide sequence ID" value="NZ_JBHSMT010000009.1"/>
</dbReference>
<dbReference type="Gene3D" id="3.20.20.100">
    <property type="entry name" value="NADP-dependent oxidoreductase domain"/>
    <property type="match status" value="1"/>
</dbReference>
<evidence type="ECO:0000259" key="4">
    <source>
        <dbReference type="Pfam" id="PF00248"/>
    </source>
</evidence>
<feature type="domain" description="NADP-dependent oxidoreductase" evidence="4">
    <location>
        <begin position="17"/>
        <end position="259"/>
    </location>
</feature>
<evidence type="ECO:0000256" key="2">
    <source>
        <dbReference type="ARBA" id="ARBA00022857"/>
    </source>
</evidence>
<dbReference type="InterPro" id="IPR020471">
    <property type="entry name" value="AKR"/>
</dbReference>
<evidence type="ECO:0000256" key="3">
    <source>
        <dbReference type="ARBA" id="ARBA00023002"/>
    </source>
</evidence>
<evidence type="ECO:0000313" key="6">
    <source>
        <dbReference type="Proteomes" id="UP001596045"/>
    </source>
</evidence>
<accession>A0ABW0M5G7</accession>
<evidence type="ECO:0000313" key="5">
    <source>
        <dbReference type="EMBL" id="MFC5473389.1"/>
    </source>
</evidence>
<dbReference type="PROSITE" id="PS00062">
    <property type="entry name" value="ALDOKETO_REDUCTASE_2"/>
    <property type="match status" value="1"/>
</dbReference>
<sequence>MNRTKKLGNTDTNIPALGLGTFLMPGDDVLRMVPHALEIGYRHIDTAQIYGNEAEVGAAIDASGVARPDIFLTTKVWVDRYRSEDLLRSVEESLRKLRTDYVDLLLLHWPNPAVPLAETVAALNQVQSAGMARHIGVSNFTTALMAEAVSLSEQPLVTNQVEYHPYLDQRKIIDAGRQANMTLTAYFSLAKGSVIGDPVLRQIGQRHGKDEAQVALRWLIQQPDVVALTKTVREARALSNFNIFDFELSPAEMTAIHQLARRDGRLVSPEGLAPEWDD</sequence>
<dbReference type="PANTHER" id="PTHR43827">
    <property type="entry name" value="2,5-DIKETO-D-GLUCONIC ACID REDUCTASE"/>
    <property type="match status" value="1"/>
</dbReference>
<dbReference type="CDD" id="cd19140">
    <property type="entry name" value="AKR_AKR3F3"/>
    <property type="match status" value="1"/>
</dbReference>
<dbReference type="InterPro" id="IPR018170">
    <property type="entry name" value="Aldo/ket_reductase_CS"/>
</dbReference>
<dbReference type="PANTHER" id="PTHR43827:SF3">
    <property type="entry name" value="NADP-DEPENDENT OXIDOREDUCTASE DOMAIN-CONTAINING PROTEIN"/>
    <property type="match status" value="1"/>
</dbReference>
<comment type="caution">
    <text evidence="5">The sequence shown here is derived from an EMBL/GenBank/DDBJ whole genome shotgun (WGS) entry which is preliminary data.</text>
</comment>
<dbReference type="Pfam" id="PF00248">
    <property type="entry name" value="Aldo_ket_red"/>
    <property type="match status" value="1"/>
</dbReference>
<dbReference type="PRINTS" id="PR00069">
    <property type="entry name" value="ALDKETRDTASE"/>
</dbReference>
<gene>
    <name evidence="5" type="ORF">ACFPM8_05405</name>
</gene>
<dbReference type="EMBL" id="JBHSMT010000009">
    <property type="protein sequence ID" value="MFC5473389.1"/>
    <property type="molecule type" value="Genomic_DNA"/>
</dbReference>
<organism evidence="5 6">
    <name type="scientific">Paraherbaspirillum soli</name>
    <dbReference type="NCBI Taxonomy" id="631222"/>
    <lineage>
        <taxon>Bacteria</taxon>
        <taxon>Pseudomonadati</taxon>
        <taxon>Pseudomonadota</taxon>
        <taxon>Betaproteobacteria</taxon>
        <taxon>Burkholderiales</taxon>
        <taxon>Oxalobacteraceae</taxon>
        <taxon>Paraherbaspirillum</taxon>
    </lineage>
</organism>
<dbReference type="InterPro" id="IPR023210">
    <property type="entry name" value="NADP_OxRdtase_dom"/>
</dbReference>
<keyword evidence="6" id="KW-1185">Reference proteome</keyword>
<dbReference type="PROSITE" id="PS00798">
    <property type="entry name" value="ALDOKETO_REDUCTASE_1"/>
    <property type="match status" value="1"/>
</dbReference>
<comment type="similarity">
    <text evidence="1">Belongs to the aldo/keto reductase family.</text>
</comment>
<proteinExistence type="inferred from homology"/>
<reference evidence="6" key="1">
    <citation type="journal article" date="2019" name="Int. J. Syst. Evol. Microbiol.">
        <title>The Global Catalogue of Microorganisms (GCM) 10K type strain sequencing project: providing services to taxonomists for standard genome sequencing and annotation.</title>
        <authorList>
            <consortium name="The Broad Institute Genomics Platform"/>
            <consortium name="The Broad Institute Genome Sequencing Center for Infectious Disease"/>
            <person name="Wu L."/>
            <person name="Ma J."/>
        </authorList>
    </citation>
    <scope>NUCLEOTIDE SEQUENCE [LARGE SCALE GENOMIC DNA]</scope>
    <source>
        <strain evidence="6">JCM 17066</strain>
    </source>
</reference>
<dbReference type="SUPFAM" id="SSF51430">
    <property type="entry name" value="NAD(P)-linked oxidoreductase"/>
    <property type="match status" value="1"/>
</dbReference>
<dbReference type="Proteomes" id="UP001596045">
    <property type="component" value="Unassembled WGS sequence"/>
</dbReference>
<dbReference type="PIRSF" id="PIRSF000097">
    <property type="entry name" value="AKR"/>
    <property type="match status" value="1"/>
</dbReference>
<keyword evidence="3" id="KW-0560">Oxidoreductase</keyword>
<keyword evidence="2" id="KW-0521">NADP</keyword>
<protein>
    <submittedName>
        <fullName evidence="5">Aldo/keto reductase</fullName>
    </submittedName>
</protein>
<evidence type="ECO:0000256" key="1">
    <source>
        <dbReference type="ARBA" id="ARBA00007905"/>
    </source>
</evidence>
<name>A0ABW0M5G7_9BURK</name>
<dbReference type="InterPro" id="IPR036812">
    <property type="entry name" value="NAD(P)_OxRdtase_dom_sf"/>
</dbReference>